<organism evidence="1 2">
    <name type="scientific">Williamsia deligens</name>
    <dbReference type="NCBI Taxonomy" id="321325"/>
    <lineage>
        <taxon>Bacteria</taxon>
        <taxon>Bacillati</taxon>
        <taxon>Actinomycetota</taxon>
        <taxon>Actinomycetes</taxon>
        <taxon>Mycobacteriales</taxon>
        <taxon>Nocardiaceae</taxon>
        <taxon>Williamsia</taxon>
    </lineage>
</organism>
<dbReference type="RefSeq" id="WP_343997119.1">
    <property type="nucleotide sequence ID" value="NZ_BAAAMO010000009.1"/>
</dbReference>
<gene>
    <name evidence="1" type="ORF">ACFQ04_20395</name>
</gene>
<protein>
    <submittedName>
        <fullName evidence="1">Uncharacterized protein</fullName>
    </submittedName>
</protein>
<reference evidence="2" key="1">
    <citation type="journal article" date="2019" name="Int. J. Syst. Evol. Microbiol.">
        <title>The Global Catalogue of Microorganisms (GCM) 10K type strain sequencing project: providing services to taxonomists for standard genome sequencing and annotation.</title>
        <authorList>
            <consortium name="The Broad Institute Genomics Platform"/>
            <consortium name="The Broad Institute Genome Sequencing Center for Infectious Disease"/>
            <person name="Wu L."/>
            <person name="Ma J."/>
        </authorList>
    </citation>
    <scope>NUCLEOTIDE SEQUENCE [LARGE SCALE GENOMIC DNA]</scope>
    <source>
        <strain evidence="2">CCUG 50873</strain>
    </source>
</reference>
<sequence>MSNADLVFIPEPRTITLCRGCRARIFFVSTKDREKMPVTAAVDPRGRLSITAGRRGELPRGVVLTPGQADGARAAGMKLYTSHFASCPNAEEFRARRRTRGQR</sequence>
<accession>A0ABW3GDZ3</accession>
<proteinExistence type="predicted"/>
<comment type="caution">
    <text evidence="1">The sequence shown here is derived from an EMBL/GenBank/DDBJ whole genome shotgun (WGS) entry which is preliminary data.</text>
</comment>
<evidence type="ECO:0000313" key="2">
    <source>
        <dbReference type="Proteomes" id="UP001597068"/>
    </source>
</evidence>
<evidence type="ECO:0000313" key="1">
    <source>
        <dbReference type="EMBL" id="MFD0928103.1"/>
    </source>
</evidence>
<keyword evidence="2" id="KW-1185">Reference proteome</keyword>
<dbReference type="Proteomes" id="UP001597068">
    <property type="component" value="Unassembled WGS sequence"/>
</dbReference>
<dbReference type="EMBL" id="JBHTIL010000007">
    <property type="protein sequence ID" value="MFD0928103.1"/>
    <property type="molecule type" value="Genomic_DNA"/>
</dbReference>
<name>A0ABW3GDZ3_9NOCA</name>